<dbReference type="OrthoDB" id="40134at2759"/>
<sequence>ETYPIKTKARSSYLLTLKNSTLAFGMTSIGTGYDLSVSTYSPDGRVFQVEYAAKAVDNSGTAIGLRVKDGVVLAVEKLVQSKLLVPRSNRRIQTVDTHIGVATAGLLADGRHIINRARDEAENYRNIYKDQISGKTIADRVGHYAQAYTLYSNVRPFGSSAIIGTVDKDGPQLFMVEPSGVYWGYHGCAIGKGKQVAKTEIEKLKLSEMTVLDAVKEAARIIYTVHDEAKDKEFELELSWITEENRHQFVPDDIAAEAERLAKESLNEEMEDD</sequence>
<evidence type="ECO:0000256" key="6">
    <source>
        <dbReference type="RuleBase" id="RU000551"/>
    </source>
</evidence>
<evidence type="ECO:0000256" key="3">
    <source>
        <dbReference type="ARBA" id="ARBA00022942"/>
    </source>
</evidence>
<evidence type="ECO:0000259" key="7">
    <source>
        <dbReference type="PROSITE" id="PS00388"/>
    </source>
</evidence>
<feature type="domain" description="Proteasome alpha-type subunits" evidence="7">
    <location>
        <begin position="33"/>
        <end position="55"/>
    </location>
</feature>
<organism evidence="8 9">
    <name type="scientific">Dentiscutata erythropus</name>
    <dbReference type="NCBI Taxonomy" id="1348616"/>
    <lineage>
        <taxon>Eukaryota</taxon>
        <taxon>Fungi</taxon>
        <taxon>Fungi incertae sedis</taxon>
        <taxon>Mucoromycota</taxon>
        <taxon>Glomeromycotina</taxon>
        <taxon>Glomeromycetes</taxon>
        <taxon>Diversisporales</taxon>
        <taxon>Gigasporaceae</taxon>
        <taxon>Dentiscutata</taxon>
    </lineage>
</organism>
<dbReference type="InterPro" id="IPR000426">
    <property type="entry name" value="Proteasome_asu_N"/>
</dbReference>
<evidence type="ECO:0000256" key="2">
    <source>
        <dbReference type="ARBA" id="ARBA00022490"/>
    </source>
</evidence>
<evidence type="ECO:0000256" key="4">
    <source>
        <dbReference type="ARBA" id="ARBA00023242"/>
    </source>
</evidence>
<keyword evidence="3 5" id="KW-0647">Proteasome</keyword>
<dbReference type="SUPFAM" id="SSF56235">
    <property type="entry name" value="N-terminal nucleophile aminohydrolases (Ntn hydrolases)"/>
    <property type="match status" value="1"/>
</dbReference>
<comment type="subcellular location">
    <subcellularLocation>
        <location evidence="6">Cytoplasm</location>
    </subcellularLocation>
    <subcellularLocation>
        <location evidence="6">Nucleus</location>
    </subcellularLocation>
</comment>
<dbReference type="InterPro" id="IPR023332">
    <property type="entry name" value="Proteasome_alpha-type"/>
</dbReference>
<accession>A0A9N9NZ69</accession>
<dbReference type="InterPro" id="IPR029055">
    <property type="entry name" value="Ntn_hydrolases_N"/>
</dbReference>
<comment type="caution">
    <text evidence="8">The sequence shown here is derived from an EMBL/GenBank/DDBJ whole genome shotgun (WGS) entry which is preliminary data.</text>
</comment>
<dbReference type="GO" id="GO:0005737">
    <property type="term" value="C:cytoplasm"/>
    <property type="evidence" value="ECO:0007669"/>
    <property type="project" value="UniProtKB-SubCell"/>
</dbReference>
<reference evidence="8" key="1">
    <citation type="submission" date="2021-06" db="EMBL/GenBank/DDBJ databases">
        <authorList>
            <person name="Kallberg Y."/>
            <person name="Tangrot J."/>
            <person name="Rosling A."/>
        </authorList>
    </citation>
    <scope>NUCLEOTIDE SEQUENCE</scope>
    <source>
        <strain evidence="8">MA453B</strain>
    </source>
</reference>
<evidence type="ECO:0000256" key="5">
    <source>
        <dbReference type="PROSITE-ProRule" id="PRU00808"/>
    </source>
</evidence>
<dbReference type="InterPro" id="IPR001353">
    <property type="entry name" value="Proteasome_sua/b"/>
</dbReference>
<feature type="non-terminal residue" evidence="8">
    <location>
        <position position="273"/>
    </location>
</feature>
<comment type="function">
    <text evidence="1">The proteasome is a multicatalytic proteinase complex which is characterized by its ability to cleave peptides with Arg, Phe, Tyr, Leu, and Glu adjacent to the leaving group at neutral or slightly basic pH. The proteasome has an ATP-dependent proteolytic activity.</text>
</comment>
<evidence type="ECO:0000256" key="1">
    <source>
        <dbReference type="ARBA" id="ARBA00002000"/>
    </source>
</evidence>
<dbReference type="PROSITE" id="PS51475">
    <property type="entry name" value="PROTEASOME_ALPHA_2"/>
    <property type="match status" value="1"/>
</dbReference>
<dbReference type="GO" id="GO:0005634">
    <property type="term" value="C:nucleus"/>
    <property type="evidence" value="ECO:0007669"/>
    <property type="project" value="UniProtKB-SubCell"/>
</dbReference>
<dbReference type="GO" id="GO:0006511">
    <property type="term" value="P:ubiquitin-dependent protein catabolic process"/>
    <property type="evidence" value="ECO:0007669"/>
    <property type="project" value="InterPro"/>
</dbReference>
<evidence type="ECO:0000313" key="9">
    <source>
        <dbReference type="Proteomes" id="UP000789405"/>
    </source>
</evidence>
<dbReference type="Proteomes" id="UP000789405">
    <property type="component" value="Unassembled WGS sequence"/>
</dbReference>
<dbReference type="PROSITE" id="PS00388">
    <property type="entry name" value="PROTEASOME_ALPHA_1"/>
    <property type="match status" value="1"/>
</dbReference>
<gene>
    <name evidence="8" type="ORF">DERYTH_LOCUS19018</name>
</gene>
<keyword evidence="2 6" id="KW-0963">Cytoplasm</keyword>
<dbReference type="Pfam" id="PF10584">
    <property type="entry name" value="Proteasome_A_N"/>
    <property type="match status" value="1"/>
</dbReference>
<keyword evidence="9" id="KW-1185">Reference proteome</keyword>
<name>A0A9N9NZ69_9GLOM</name>
<evidence type="ECO:0000313" key="8">
    <source>
        <dbReference type="EMBL" id="CAG8774506.1"/>
    </source>
</evidence>
<dbReference type="PANTHER" id="PTHR11599">
    <property type="entry name" value="PROTEASOME SUBUNIT ALPHA/BETA"/>
    <property type="match status" value="1"/>
</dbReference>
<proteinExistence type="inferred from homology"/>
<dbReference type="CDD" id="cd03751">
    <property type="entry name" value="proteasome_alpha_type_3"/>
    <property type="match status" value="1"/>
</dbReference>
<dbReference type="Pfam" id="PF00227">
    <property type="entry name" value="Proteasome"/>
    <property type="match status" value="1"/>
</dbReference>
<keyword evidence="4 6" id="KW-0539">Nucleus</keyword>
<dbReference type="SMART" id="SM00948">
    <property type="entry name" value="Proteasome_A_N"/>
    <property type="match status" value="1"/>
</dbReference>
<comment type="similarity">
    <text evidence="5 6">Belongs to the peptidase T1A family.</text>
</comment>
<protein>
    <recommendedName>
        <fullName evidence="6">Proteasome subunit alpha type</fullName>
    </recommendedName>
</protein>
<dbReference type="GO" id="GO:0019773">
    <property type="term" value="C:proteasome core complex, alpha-subunit complex"/>
    <property type="evidence" value="ECO:0007669"/>
    <property type="project" value="UniProtKB-UniRule"/>
</dbReference>
<dbReference type="AlphaFoldDB" id="A0A9N9NZ69"/>
<dbReference type="FunFam" id="3.60.20.10:FF:000007">
    <property type="entry name" value="Proteasome subunit alpha type"/>
    <property type="match status" value="1"/>
</dbReference>
<dbReference type="EMBL" id="CAJVPY010020167">
    <property type="protein sequence ID" value="CAG8774506.1"/>
    <property type="molecule type" value="Genomic_DNA"/>
</dbReference>
<dbReference type="Gene3D" id="3.60.20.10">
    <property type="entry name" value="Glutamine Phosphoribosylpyrophosphate, subunit 1, domain 1"/>
    <property type="match status" value="1"/>
</dbReference>
<dbReference type="InterPro" id="IPR050115">
    <property type="entry name" value="Proteasome_alpha"/>
</dbReference>
<comment type="subunit">
    <text evidence="6">The 26S proteasome consists of a 20S proteasome core and two 19S regulatory subunits.</text>
</comment>